<sequence length="458" mass="54585">MEKINFKSYKCKKYRHIDKRIKIDDVIDYIKNPEKVAHHSFLPFLRYERKSSKYVGYEFSNIDGRPVKFKIRPLMYAGHLDGLIYKYYSDLLNICYNEWMEDNELNFFSVAYRTNKQHQSSIDFAAEAISFIEKQDNAFVIIGDFEKFFDTLDHKLLKDRLQRVLKVQQLPSDWYNIYKSLTKFAFIEKSTLDFSDDSLVLKNDASYFRSIGDFRKYQKYNKCKLNKNIFGIPQGNSLSGIFANIYAIDFDRKLAELSKEFDGFYQRYSDDFIIVLDVEKLYSRYGNNFVEAITNLLKELSDENKIHLQTDKNKKFFINDTLLLNEHNKVNAIDYLGFRFDGNNVKIREKSIYKFYREGRKLIYKSRYIQRKKGLKKLPNRHKIYSLYTDFGKSKKYPSNFIKYAQRSQEIFDKISPNTSNLMLSQLKNRKKKIEKALGYRIHSKMKTARSSVLHPKS</sequence>
<organism evidence="3 4">
    <name type="scientific">Streptococcus oralis subsp. tigurinus</name>
    <dbReference type="NCBI Taxonomy" id="1077464"/>
    <lineage>
        <taxon>Bacteria</taxon>
        <taxon>Bacillati</taxon>
        <taxon>Bacillota</taxon>
        <taxon>Bacilli</taxon>
        <taxon>Lactobacillales</taxon>
        <taxon>Streptococcaceae</taxon>
        <taxon>Streptococcus</taxon>
    </lineage>
</organism>
<dbReference type="InterPro" id="IPR043502">
    <property type="entry name" value="DNA/RNA_pol_sf"/>
</dbReference>
<dbReference type="PROSITE" id="PS50878">
    <property type="entry name" value="RT_POL"/>
    <property type="match status" value="1"/>
</dbReference>
<dbReference type="SUPFAM" id="SSF56672">
    <property type="entry name" value="DNA/RNA polymerases"/>
    <property type="match status" value="1"/>
</dbReference>
<gene>
    <name evidence="3" type="ORF">B7725_08815</name>
</gene>
<evidence type="ECO:0000313" key="4">
    <source>
        <dbReference type="Proteomes" id="UP000193030"/>
    </source>
</evidence>
<dbReference type="InterPro" id="IPR000477">
    <property type="entry name" value="RT_dom"/>
</dbReference>
<keyword evidence="1" id="KW-0227">DNA damage</keyword>
<dbReference type="RefSeq" id="WP_084875743.1">
    <property type="nucleotide sequence ID" value="NZ_NCUG01000018.1"/>
</dbReference>
<protein>
    <recommendedName>
        <fullName evidence="2">Reverse transcriptase domain-containing protein</fullName>
    </recommendedName>
</protein>
<comment type="caution">
    <text evidence="3">The sequence shown here is derived from an EMBL/GenBank/DDBJ whole genome shotgun (WGS) entry which is preliminary data.</text>
</comment>
<dbReference type="AlphaFoldDB" id="A0A1X1GGQ7"/>
<dbReference type="PANTHER" id="PTHR34047:SF8">
    <property type="entry name" value="PROTEIN YKFC"/>
    <property type="match status" value="1"/>
</dbReference>
<feature type="domain" description="Reverse transcriptase" evidence="2">
    <location>
        <begin position="1"/>
        <end position="340"/>
    </location>
</feature>
<dbReference type="EMBL" id="NCUG01000018">
    <property type="protein sequence ID" value="ORO45936.1"/>
    <property type="molecule type" value="Genomic_DNA"/>
</dbReference>
<accession>A0A1X1GGQ7</accession>
<evidence type="ECO:0000256" key="1">
    <source>
        <dbReference type="ARBA" id="ARBA00022763"/>
    </source>
</evidence>
<dbReference type="Proteomes" id="UP000193030">
    <property type="component" value="Unassembled WGS sequence"/>
</dbReference>
<evidence type="ECO:0000313" key="3">
    <source>
        <dbReference type="EMBL" id="ORO45936.1"/>
    </source>
</evidence>
<proteinExistence type="predicted"/>
<dbReference type="InterPro" id="IPR051083">
    <property type="entry name" value="GrpII_Intron_Splice-Mob/Def"/>
</dbReference>
<dbReference type="GO" id="GO:0006974">
    <property type="term" value="P:DNA damage response"/>
    <property type="evidence" value="ECO:0007669"/>
    <property type="project" value="UniProtKB-KW"/>
</dbReference>
<name>A0A1X1GGQ7_STROR</name>
<dbReference type="PANTHER" id="PTHR34047">
    <property type="entry name" value="NUCLEAR INTRON MATURASE 1, MITOCHONDRIAL-RELATED"/>
    <property type="match status" value="1"/>
</dbReference>
<reference evidence="3 4" key="1">
    <citation type="journal article" date="2016" name="Eur. J. Clin. Microbiol. Infect. Dis.">
        <title>Whole genome sequencing as a tool for phylogenetic analysis of clinical strains of Mitis group streptococci.</title>
        <authorList>
            <person name="Rasmussen L.H."/>
            <person name="Dargis R."/>
            <person name="Hojholt K."/>
            <person name="Christensen J.J."/>
            <person name="Skovgaard O."/>
            <person name="Justesen U.S."/>
            <person name="Rosenvinge F.S."/>
            <person name="Moser C."/>
            <person name="Lukjancenko O."/>
            <person name="Rasmussen S."/>
            <person name="Nielsen X.C."/>
        </authorList>
    </citation>
    <scope>NUCLEOTIDE SEQUENCE [LARGE SCALE GENOMIC DNA]</scope>
    <source>
        <strain evidence="3 4">OD_314165_09</strain>
    </source>
</reference>
<evidence type="ECO:0000259" key="2">
    <source>
        <dbReference type="PROSITE" id="PS50878"/>
    </source>
</evidence>